<dbReference type="RefSeq" id="WP_271435447.1">
    <property type="nucleotide sequence ID" value="NZ_CP073355.1"/>
</dbReference>
<evidence type="ECO:0000313" key="3">
    <source>
        <dbReference type="Proteomes" id="UP001056539"/>
    </source>
</evidence>
<dbReference type="GO" id="GO:0004016">
    <property type="term" value="F:adenylate cyclase activity"/>
    <property type="evidence" value="ECO:0007669"/>
    <property type="project" value="UniProtKB-ARBA"/>
</dbReference>
<dbReference type="Proteomes" id="UP001056539">
    <property type="component" value="Chromosome"/>
</dbReference>
<dbReference type="Pfam" id="PF00211">
    <property type="entry name" value="Guanylate_cyc"/>
    <property type="match status" value="1"/>
</dbReference>
<dbReference type="PANTHER" id="PTHR43081">
    <property type="entry name" value="ADENYLATE CYCLASE, TERMINAL-DIFFERENTIATION SPECIFIC-RELATED"/>
    <property type="match status" value="1"/>
</dbReference>
<gene>
    <name evidence="2" type="ORF">KDW03_00485</name>
</gene>
<dbReference type="Gene3D" id="3.30.70.1230">
    <property type="entry name" value="Nucleotide cyclase"/>
    <property type="match status" value="1"/>
</dbReference>
<dbReference type="AlphaFoldDB" id="A0AAX3BDM0"/>
<dbReference type="PANTHER" id="PTHR43081:SF19">
    <property type="entry name" value="PH-SENSITIVE ADENYLATE CYCLASE RV1264"/>
    <property type="match status" value="1"/>
</dbReference>
<protein>
    <submittedName>
        <fullName evidence="2">Adenylate/guanylate cyclase domain-containing protein</fullName>
    </submittedName>
</protein>
<dbReference type="SUPFAM" id="SSF55073">
    <property type="entry name" value="Nucleotide cyclase"/>
    <property type="match status" value="1"/>
</dbReference>
<sequence>MNDLMQRFHFERNQGVLEKLVKYIETSDDAGLFHINVYGLAEQWNVDKKVLLELFIRGLHEGIFTMEWVYHCPHCGGIAHETLTLHQAKTTDYCPLCKVDFTNTLDNNIEVFFSIHPEIKNISKELKENYIKSAMEEITDHKMFQWSTPLSIKGVDIIQHPVYRELFPDEVLLPDQSLELMKATILFTDIKGSTQMYTDLGDSKAFLLVREHFRILFEVIKKFNGVPIKTIGDAVMGVFTNQTDGLTAALEAQKALIEYYKDRPEPEKIEVKIGLHSGPTIVVTLNGRLDYFGSTVNMAARIQAIANPNEVVMSENIFEHEESKKILAQYAKTVERTKRIFKGLKGEYNIYSILVK</sequence>
<keyword evidence="3" id="KW-1185">Reference proteome</keyword>
<dbReference type="GO" id="GO:0006171">
    <property type="term" value="P:cAMP biosynthetic process"/>
    <property type="evidence" value="ECO:0007669"/>
    <property type="project" value="TreeGrafter"/>
</dbReference>
<dbReference type="InterPro" id="IPR001054">
    <property type="entry name" value="A/G_cyclase"/>
</dbReference>
<dbReference type="InterPro" id="IPR045983">
    <property type="entry name" value="GUC-dom-containing_N"/>
</dbReference>
<evidence type="ECO:0000313" key="2">
    <source>
        <dbReference type="EMBL" id="URA10316.1"/>
    </source>
</evidence>
<dbReference type="Pfam" id="PF19363">
    <property type="entry name" value="DUF5939"/>
    <property type="match status" value="1"/>
</dbReference>
<reference evidence="2" key="2">
    <citation type="submission" date="2022-06" db="EMBL/GenBank/DDBJ databases">
        <title>Thermospira aquatica gen. nov., sp. nov.</title>
        <authorList>
            <person name="Ben Ali Gam Z."/>
            <person name="Labat M."/>
        </authorList>
    </citation>
    <scope>NUCLEOTIDE SEQUENCE</scope>
    <source>
        <strain evidence="2">F1F22</strain>
    </source>
</reference>
<proteinExistence type="predicted"/>
<feature type="domain" description="Guanylate cyclase" evidence="1">
    <location>
        <begin position="184"/>
        <end position="303"/>
    </location>
</feature>
<dbReference type="InterPro" id="IPR029787">
    <property type="entry name" value="Nucleotide_cyclase"/>
</dbReference>
<dbReference type="PROSITE" id="PS50125">
    <property type="entry name" value="GUANYLATE_CYCLASE_2"/>
    <property type="match status" value="1"/>
</dbReference>
<reference evidence="2" key="1">
    <citation type="submission" date="2021-04" db="EMBL/GenBank/DDBJ databases">
        <authorList>
            <person name="Postec A."/>
        </authorList>
    </citation>
    <scope>NUCLEOTIDE SEQUENCE</scope>
    <source>
        <strain evidence="2">F1F22</strain>
    </source>
</reference>
<name>A0AAX3BDM0_9SPIR</name>
<dbReference type="KEGG" id="taqu:KDW03_00485"/>
<dbReference type="CDD" id="cd07302">
    <property type="entry name" value="CHD"/>
    <property type="match status" value="1"/>
</dbReference>
<dbReference type="SMART" id="SM00044">
    <property type="entry name" value="CYCc"/>
    <property type="match status" value="1"/>
</dbReference>
<dbReference type="GO" id="GO:0035556">
    <property type="term" value="P:intracellular signal transduction"/>
    <property type="evidence" value="ECO:0007669"/>
    <property type="project" value="InterPro"/>
</dbReference>
<dbReference type="EMBL" id="CP073355">
    <property type="protein sequence ID" value="URA10316.1"/>
    <property type="molecule type" value="Genomic_DNA"/>
</dbReference>
<dbReference type="InterPro" id="IPR050697">
    <property type="entry name" value="Adenylyl/Guanylyl_Cyclase_3/4"/>
</dbReference>
<organism evidence="2 3">
    <name type="scientific">Thermospira aquatica</name>
    <dbReference type="NCBI Taxonomy" id="2828656"/>
    <lineage>
        <taxon>Bacteria</taxon>
        <taxon>Pseudomonadati</taxon>
        <taxon>Spirochaetota</taxon>
        <taxon>Spirochaetia</taxon>
        <taxon>Brevinematales</taxon>
        <taxon>Thermospiraceae</taxon>
        <taxon>Thermospira</taxon>
    </lineage>
</organism>
<evidence type="ECO:0000259" key="1">
    <source>
        <dbReference type="PROSITE" id="PS50125"/>
    </source>
</evidence>
<accession>A0AAX3BDM0</accession>